<evidence type="ECO:0000256" key="1">
    <source>
        <dbReference type="ARBA" id="ARBA00005725"/>
    </source>
</evidence>
<proteinExistence type="inferred from homology"/>
<accession>A0A8H6K0P7</accession>
<keyword evidence="2" id="KW-0521">NADP</keyword>
<evidence type="ECO:0000259" key="4">
    <source>
        <dbReference type="Pfam" id="PF13460"/>
    </source>
</evidence>
<dbReference type="AlphaFoldDB" id="A0A8H6K0P7"/>
<dbReference type="Proteomes" id="UP000654918">
    <property type="component" value="Unassembled WGS sequence"/>
</dbReference>
<protein>
    <submittedName>
        <fullName evidence="5">CipA protein</fullName>
    </submittedName>
</protein>
<dbReference type="EMBL" id="WIGO01000224">
    <property type="protein sequence ID" value="KAF6822954.1"/>
    <property type="molecule type" value="Genomic_DNA"/>
</dbReference>
<keyword evidence="3" id="KW-0560">Oxidoreductase</keyword>
<dbReference type="InterPro" id="IPR016040">
    <property type="entry name" value="NAD(P)-bd_dom"/>
</dbReference>
<sequence>MSFSFTKDAPEGFTNSVKKVAIVGAGGHIGKAIAENLIKTRQHTVTAITRANSSSSLPDGLEKAIVDYQDEESLISALTGQDLLVITMSLTAPPGTHTALVKAASKAGVRYVMPNVYGINLATSEELRRDLPVSQKILSNIAEVEEFGMISVSLMCGLWYEYSIAFGPRTFGFDFVNRAITMYDDGKKVINTSTWAQCGRAVASLFSQKILPDEEGDKSVTISDFHNKILYVSSFKISQTDMFDSVKRVTGTNDQDWKISHVDTGAQYREAMDELKQGRPEGFHKSIYARAFFPSGDADFEPNTDRLGLPVEDLDENTRLGITLRGSL</sequence>
<reference evidence="5" key="1">
    <citation type="journal article" date="2020" name="Phytopathology">
        <title>Genome Sequence Resources of Colletotrichum truncatum, C. plurivorum, C. musicola, and C. sojae: Four Species Pathogenic to Soybean (Glycine max).</title>
        <authorList>
            <person name="Rogerio F."/>
            <person name="Boufleur T.R."/>
            <person name="Ciampi-Guillardi M."/>
            <person name="Sukno S.A."/>
            <person name="Thon M.R."/>
            <person name="Massola Junior N.S."/>
            <person name="Baroncelli R."/>
        </authorList>
    </citation>
    <scope>NUCLEOTIDE SEQUENCE</scope>
    <source>
        <strain evidence="5">LFN00145</strain>
    </source>
</reference>
<dbReference type="Gene3D" id="3.40.50.720">
    <property type="entry name" value="NAD(P)-binding Rossmann-like Domain"/>
    <property type="match status" value="1"/>
</dbReference>
<comment type="caution">
    <text evidence="5">The sequence shown here is derived from an EMBL/GenBank/DDBJ whole genome shotgun (WGS) entry which is preliminary data.</text>
</comment>
<feature type="domain" description="NAD(P)-binding" evidence="4">
    <location>
        <begin position="24"/>
        <end position="121"/>
    </location>
</feature>
<keyword evidence="6" id="KW-1185">Reference proteome</keyword>
<dbReference type="InterPro" id="IPR051609">
    <property type="entry name" value="NmrA/Isoflavone_reductase-like"/>
</dbReference>
<evidence type="ECO:0000256" key="3">
    <source>
        <dbReference type="ARBA" id="ARBA00023002"/>
    </source>
</evidence>
<evidence type="ECO:0000256" key="2">
    <source>
        <dbReference type="ARBA" id="ARBA00022857"/>
    </source>
</evidence>
<name>A0A8H6K0P7_9PEZI</name>
<dbReference type="GO" id="GO:0016491">
    <property type="term" value="F:oxidoreductase activity"/>
    <property type="evidence" value="ECO:0007669"/>
    <property type="project" value="UniProtKB-KW"/>
</dbReference>
<dbReference type="SUPFAM" id="SSF51735">
    <property type="entry name" value="NAD(P)-binding Rossmann-fold domains"/>
    <property type="match status" value="1"/>
</dbReference>
<dbReference type="PANTHER" id="PTHR47706">
    <property type="entry name" value="NMRA-LIKE FAMILY PROTEIN"/>
    <property type="match status" value="1"/>
</dbReference>
<organism evidence="5 6">
    <name type="scientific">Colletotrichum plurivorum</name>
    <dbReference type="NCBI Taxonomy" id="2175906"/>
    <lineage>
        <taxon>Eukaryota</taxon>
        <taxon>Fungi</taxon>
        <taxon>Dikarya</taxon>
        <taxon>Ascomycota</taxon>
        <taxon>Pezizomycotina</taxon>
        <taxon>Sordariomycetes</taxon>
        <taxon>Hypocreomycetidae</taxon>
        <taxon>Glomerellales</taxon>
        <taxon>Glomerellaceae</taxon>
        <taxon>Colletotrichum</taxon>
        <taxon>Colletotrichum orchidearum species complex</taxon>
    </lineage>
</organism>
<gene>
    <name evidence="5" type="ORF">CPLU01_11707</name>
</gene>
<dbReference type="PANTHER" id="PTHR47706:SF7">
    <property type="entry name" value="CIPA-LIKE, PUTATIVE (AFU_ORTHOLOGUE AFUA_1G01630)-RELATED"/>
    <property type="match status" value="1"/>
</dbReference>
<evidence type="ECO:0000313" key="6">
    <source>
        <dbReference type="Proteomes" id="UP000654918"/>
    </source>
</evidence>
<comment type="similarity">
    <text evidence="1">Belongs to the NmrA-type oxidoreductase family. Isoflavone reductase subfamily.</text>
</comment>
<dbReference type="InterPro" id="IPR036291">
    <property type="entry name" value="NAD(P)-bd_dom_sf"/>
</dbReference>
<evidence type="ECO:0000313" key="5">
    <source>
        <dbReference type="EMBL" id="KAF6822954.1"/>
    </source>
</evidence>
<dbReference type="Pfam" id="PF13460">
    <property type="entry name" value="NAD_binding_10"/>
    <property type="match status" value="1"/>
</dbReference>